<evidence type="ECO:0008006" key="3">
    <source>
        <dbReference type="Google" id="ProtNLM"/>
    </source>
</evidence>
<dbReference type="InterPro" id="IPR011050">
    <property type="entry name" value="Pectin_lyase_fold/virulence"/>
</dbReference>
<dbReference type="Proteomes" id="UP000529783">
    <property type="component" value="Unassembled WGS sequence"/>
</dbReference>
<keyword evidence="2" id="KW-1185">Reference proteome</keyword>
<organism evidence="1 2">
    <name type="scientific">Actinomadura luteofluorescens</name>
    <dbReference type="NCBI Taxonomy" id="46163"/>
    <lineage>
        <taxon>Bacteria</taxon>
        <taxon>Bacillati</taxon>
        <taxon>Actinomycetota</taxon>
        <taxon>Actinomycetes</taxon>
        <taxon>Streptosporangiales</taxon>
        <taxon>Thermomonosporaceae</taxon>
        <taxon>Actinomadura</taxon>
    </lineage>
</organism>
<comment type="caution">
    <text evidence="1">The sequence shown here is derived from an EMBL/GenBank/DDBJ whole genome shotgun (WGS) entry which is preliminary data.</text>
</comment>
<dbReference type="RefSeq" id="WP_179847042.1">
    <property type="nucleotide sequence ID" value="NZ_JACCBA010000001.1"/>
</dbReference>
<name>A0A7Y9JIK3_9ACTN</name>
<evidence type="ECO:0000313" key="1">
    <source>
        <dbReference type="EMBL" id="NYD50497.1"/>
    </source>
</evidence>
<protein>
    <recommendedName>
        <fullName evidence="3">Pectate lyase superfamily protein domain-containing protein</fullName>
    </recommendedName>
</protein>
<sequence>MTAPALLAGPTEVTFWSDAVSGVRYTDLLDGAGVAVSSIVSSDGTDGLPVGTIPEFQGPDGEPYGPADMWADFGGARFKLVASDLGFASAVRAGAGAGSEGPPGTVWVDAAGAPYFADGTGLTDSRASIQAAIDDVAAAGGGVVSLARGTYQIGYVANAGGTGAAGGLQLKDKVWLRGEGIGTRLEATGTWSTLAGLVGIGDRAVSRAVRDARVSDMWLKGTPGASFAGSPAANVHGVLLNTVGVTGEPDAVHRLHDLWIWDTEVGVALLGTDDQALQVQRIRGRHFRRQGLLVGKESGGGGSDDYFLGIDVSSANYNGGAYAGIEVYTSNNHFSQCKSWYNKRSSAFAAGAAYKDGAGWYVNGTRNIFTSCEAQDNGGHGWVVRLGKNTMAACVADSSNYFDNISGSARANECSGFYLGSSVTEITLSACLAFDRNTTNKYQKYGFALDAASRNVFITGVAWDNRATSSSATPLDGVAWINGAVHPSHEILVLSAYGNNRATIAYGDPEEAGGTVQKRQDSPGAAVVYTSPRLQDVPALVAQVPGGSLRYRWEALIFYRADAVHDARIGVRTGRDGAAGAVEARWQAEYPGPNGSAAVSYSSSDVGDNRYVVADGAGNVGGDGSNRQRSCRFSGTLFAGSGVGTATLAIQVAEDGGTGDGVRVIEESFLVITPAAYT</sequence>
<dbReference type="EMBL" id="JACCBA010000001">
    <property type="protein sequence ID" value="NYD50497.1"/>
    <property type="molecule type" value="Genomic_DNA"/>
</dbReference>
<accession>A0A7Y9JIK3</accession>
<dbReference type="AlphaFoldDB" id="A0A7Y9JIK3"/>
<reference evidence="1 2" key="1">
    <citation type="submission" date="2020-07" db="EMBL/GenBank/DDBJ databases">
        <title>Sequencing the genomes of 1000 actinobacteria strains.</title>
        <authorList>
            <person name="Klenk H.-P."/>
        </authorList>
    </citation>
    <scope>NUCLEOTIDE SEQUENCE [LARGE SCALE GENOMIC DNA]</scope>
    <source>
        <strain evidence="1 2">DSM 40398</strain>
    </source>
</reference>
<dbReference type="InterPro" id="IPR012334">
    <property type="entry name" value="Pectin_lyas_fold"/>
</dbReference>
<dbReference type="SUPFAM" id="SSF51126">
    <property type="entry name" value="Pectin lyase-like"/>
    <property type="match status" value="1"/>
</dbReference>
<evidence type="ECO:0000313" key="2">
    <source>
        <dbReference type="Proteomes" id="UP000529783"/>
    </source>
</evidence>
<proteinExistence type="predicted"/>
<gene>
    <name evidence="1" type="ORF">BJY14_006480</name>
</gene>
<dbReference type="Gene3D" id="2.160.20.10">
    <property type="entry name" value="Single-stranded right-handed beta-helix, Pectin lyase-like"/>
    <property type="match status" value="1"/>
</dbReference>